<dbReference type="RefSeq" id="XP_011322654.1">
    <property type="nucleotide sequence ID" value="XM_011324352.1"/>
</dbReference>
<proteinExistence type="predicted"/>
<dbReference type="VEuPathDB" id="FungiDB:FGRAMPH1_01G12099"/>
<dbReference type="HOGENOM" id="CLU_164894_0_0_1"/>
<evidence type="ECO:0000313" key="4">
    <source>
        <dbReference type="Proteomes" id="UP000070720"/>
    </source>
</evidence>
<name>I1S6N1_GIBZE</name>
<gene>
    <name evidence="2" type="ORF">FGRAMPH1_01T12099</name>
</gene>
<dbReference type="EMBL" id="HG970333">
    <property type="protein sequence ID" value="CEF77853.1"/>
    <property type="molecule type" value="Genomic_DNA"/>
</dbReference>
<sequence length="122" mass="13891">MKLSVLVAALALSSEALSACANTWQKCKPGDANMCECQGSHIMKCLPSFPHHGKKKLVFAYRKLYVCPKNWHLRQDEANAHSYLVTRNCSYESVGKLLDNSLCVLDVWVENDQDRFMKAFFF</sequence>
<accession>A0A098DG01</accession>
<dbReference type="InParanoid" id="I1S6N1"/>
<organism evidence="2 4">
    <name type="scientific">Gibberella zeae (strain ATCC MYA-4620 / CBS 123657 / FGSC 9075 / NRRL 31084 / PH-1)</name>
    <name type="common">Wheat head blight fungus</name>
    <name type="synonym">Fusarium graminearum</name>
    <dbReference type="NCBI Taxonomy" id="229533"/>
    <lineage>
        <taxon>Eukaryota</taxon>
        <taxon>Fungi</taxon>
        <taxon>Dikarya</taxon>
        <taxon>Ascomycota</taxon>
        <taxon>Pezizomycotina</taxon>
        <taxon>Sordariomycetes</taxon>
        <taxon>Hypocreomycetidae</taxon>
        <taxon>Hypocreales</taxon>
        <taxon>Nectriaceae</taxon>
        <taxon>Fusarium</taxon>
    </lineage>
</organism>
<reference evidence="2 4" key="3">
    <citation type="journal article" date="2015" name="BMC Genomics">
        <title>The completed genome sequence of the pathogenic ascomycete fungus Fusarium graminearum.</title>
        <authorList>
            <person name="King R."/>
            <person name="Urban M."/>
            <person name="Hammond-Kosack M.C."/>
            <person name="Hassani-Pak K."/>
            <person name="Hammond-Kosack K.E."/>
        </authorList>
    </citation>
    <scope>NUCLEOTIDE SEQUENCE [LARGE SCALE GENOMIC DNA]</scope>
    <source>
        <strain evidence="4">ATCC MYA-4620 / CBS 123657 / FGSC 9075 / NRRL 31084 / PH-1</strain>
        <strain evidence="2">PH-1</strain>
    </source>
</reference>
<keyword evidence="1" id="KW-0732">Signal</keyword>
<dbReference type="KEGG" id="fgr:FGSG_12504"/>
<dbReference type="Proteomes" id="UP000070720">
    <property type="component" value="Chromosome 2"/>
</dbReference>
<reference evidence="3 4" key="2">
    <citation type="journal article" date="2010" name="Nature">
        <title>Comparative genomics reveals mobile pathogenicity chromosomes in Fusarium.</title>
        <authorList>
            <person name="Ma L.J."/>
            <person name="van der Does H.C."/>
            <person name="Borkovich K.A."/>
            <person name="Coleman J.J."/>
            <person name="Daboussi M.J."/>
            <person name="Di Pietro A."/>
            <person name="Dufresne M."/>
            <person name="Freitag M."/>
            <person name="Grabherr M."/>
            <person name="Henrissat B."/>
            <person name="Houterman P.M."/>
            <person name="Kang S."/>
            <person name="Shim W.B."/>
            <person name="Woloshuk C."/>
            <person name="Xie X."/>
            <person name="Xu J.R."/>
            <person name="Antoniw J."/>
            <person name="Baker S.E."/>
            <person name="Bluhm B.H."/>
            <person name="Breakspear A."/>
            <person name="Brown D.W."/>
            <person name="Butchko R.A."/>
            <person name="Chapman S."/>
            <person name="Coulson R."/>
            <person name="Coutinho P.M."/>
            <person name="Danchin E.G."/>
            <person name="Diener A."/>
            <person name="Gale L.R."/>
            <person name="Gardiner D.M."/>
            <person name="Goff S."/>
            <person name="Hammond-Kosack K.E."/>
            <person name="Hilburn K."/>
            <person name="Hua-Van A."/>
            <person name="Jonkers W."/>
            <person name="Kazan K."/>
            <person name="Kodira C.D."/>
            <person name="Koehrsen M."/>
            <person name="Kumar L."/>
            <person name="Lee Y.H."/>
            <person name="Li L."/>
            <person name="Manners J.M."/>
            <person name="Miranda-Saavedra D."/>
            <person name="Mukherjee M."/>
            <person name="Park G."/>
            <person name="Park J."/>
            <person name="Park S.Y."/>
            <person name="Proctor R.H."/>
            <person name="Regev A."/>
            <person name="Ruiz-Roldan M.C."/>
            <person name="Sain D."/>
            <person name="Sakthikumar S."/>
            <person name="Sykes S."/>
            <person name="Schwartz D.C."/>
            <person name="Turgeon B.G."/>
            <person name="Wapinski I."/>
            <person name="Yoder O."/>
            <person name="Young S."/>
            <person name="Zeng Q."/>
            <person name="Zhou S."/>
            <person name="Galagan J."/>
            <person name="Cuomo C.A."/>
            <person name="Kistler H.C."/>
            <person name="Rep M."/>
        </authorList>
    </citation>
    <scope>GENOME REANNOTATION</scope>
    <source>
        <strain evidence="4">ATCC MYA-4620 / CBS 123657 / FGSC 9075 / NRRL 31084 / PH-1</strain>
        <strain evidence="3">PH-1 / ATCC MYA-4620 / FGSC 9075 / NRRL 31084</strain>
    </source>
</reference>
<dbReference type="EnsemblFungi" id="CEF77853">
    <property type="protein sequence ID" value="CEF77853"/>
    <property type="gene ID" value="FGRRES_12504"/>
</dbReference>
<reference evidence="3" key="4">
    <citation type="submission" date="2017-01" db="UniProtKB">
        <authorList>
            <consortium name="EnsemblFungi"/>
        </authorList>
    </citation>
    <scope>IDENTIFICATION</scope>
    <source>
        <strain evidence="3">PH-1 / ATCC MYA-4620 / FGSC 9075 / NRRL 31084</strain>
    </source>
</reference>
<accession>I1S6N1</accession>
<evidence type="ECO:0000313" key="3">
    <source>
        <dbReference type="EnsemblFungi" id="CEF77853"/>
    </source>
</evidence>
<dbReference type="AlphaFoldDB" id="I1S6N1"/>
<evidence type="ECO:0000256" key="1">
    <source>
        <dbReference type="SAM" id="SignalP"/>
    </source>
</evidence>
<reference evidence="3 4" key="1">
    <citation type="journal article" date="2007" name="Science">
        <title>The Fusarium graminearum genome reveals a link between localized polymorphism and pathogen specialization.</title>
        <authorList>
            <person name="Cuomo C.A."/>
            <person name="Gueldener U."/>
            <person name="Xu J.-R."/>
            <person name="Trail F."/>
            <person name="Turgeon B.G."/>
            <person name="Di Pietro A."/>
            <person name="Walton J.D."/>
            <person name="Ma L.-J."/>
            <person name="Baker S.E."/>
            <person name="Rep M."/>
            <person name="Adam G."/>
            <person name="Antoniw J."/>
            <person name="Baldwin T."/>
            <person name="Calvo S.E."/>
            <person name="Chang Y.-L."/>
            <person name="DeCaprio D."/>
            <person name="Gale L.R."/>
            <person name="Gnerre S."/>
            <person name="Goswami R.S."/>
            <person name="Hammond-Kosack K."/>
            <person name="Harris L.J."/>
            <person name="Hilburn K."/>
            <person name="Kennell J.C."/>
            <person name="Kroken S."/>
            <person name="Magnuson J.K."/>
            <person name="Mannhaupt G."/>
            <person name="Mauceli E.W."/>
            <person name="Mewes H.-W."/>
            <person name="Mitterbauer R."/>
            <person name="Muehlbauer G."/>
            <person name="Muensterkoetter M."/>
            <person name="Nelson D."/>
            <person name="O'Donnell K."/>
            <person name="Ouellet T."/>
            <person name="Qi W."/>
            <person name="Quesneville H."/>
            <person name="Roncero M.I.G."/>
            <person name="Seong K.-Y."/>
            <person name="Tetko I.V."/>
            <person name="Urban M."/>
            <person name="Waalwijk C."/>
            <person name="Ward T.J."/>
            <person name="Yao J."/>
            <person name="Birren B.W."/>
            <person name="Kistler H.C."/>
        </authorList>
    </citation>
    <scope>NUCLEOTIDE SEQUENCE [LARGE SCALE GENOMIC DNA]</scope>
    <source>
        <strain evidence="4">ATCC MYA-4620 / CBS 123657 / FGSC 9075 / NRRL 31084 / PH-1</strain>
        <strain evidence="3">PH-1 / ATCC MYA-4620 / FGSC 9075 / NRRL 31084</strain>
    </source>
</reference>
<feature type="chain" id="PRO_5010124826" evidence="1">
    <location>
        <begin position="22"/>
        <end position="122"/>
    </location>
</feature>
<feature type="signal peptide" evidence="1">
    <location>
        <begin position="1"/>
        <end position="21"/>
    </location>
</feature>
<keyword evidence="4" id="KW-1185">Reference proteome</keyword>
<protein>
    <submittedName>
        <fullName evidence="2">Chromosome 2, complete genome</fullName>
    </submittedName>
</protein>
<dbReference type="OrthoDB" id="5093241at2759"/>
<evidence type="ECO:0000313" key="2">
    <source>
        <dbReference type="EMBL" id="CEF77853.1"/>
    </source>
</evidence>